<evidence type="ECO:0000313" key="1">
    <source>
        <dbReference type="EMBL" id="CAH0109126.1"/>
    </source>
</evidence>
<accession>A0A8J2RV53</accession>
<evidence type="ECO:0000313" key="2">
    <source>
        <dbReference type="Proteomes" id="UP000789390"/>
    </source>
</evidence>
<dbReference type="Proteomes" id="UP000789390">
    <property type="component" value="Unassembled WGS sequence"/>
</dbReference>
<name>A0A8J2RV53_9CRUS</name>
<reference evidence="1" key="1">
    <citation type="submission" date="2021-11" db="EMBL/GenBank/DDBJ databases">
        <authorList>
            <person name="Schell T."/>
        </authorList>
    </citation>
    <scope>NUCLEOTIDE SEQUENCE</scope>
    <source>
        <strain evidence="1">M5</strain>
    </source>
</reference>
<dbReference type="AlphaFoldDB" id="A0A8J2RV53"/>
<sequence>MNREFLSSISLAFIGEKTVCLVTVRDVASRRAEDAEEDDPQQNLTDHVQPPSVMWLEGVHTSNSNSGLQYLKKMPRGQWKLMQEVQFALLTLHDSC</sequence>
<proteinExistence type="predicted"/>
<keyword evidence="2" id="KW-1185">Reference proteome</keyword>
<gene>
    <name evidence="1" type="ORF">DGAL_LOCUS12589</name>
</gene>
<organism evidence="1 2">
    <name type="scientific">Daphnia galeata</name>
    <dbReference type="NCBI Taxonomy" id="27404"/>
    <lineage>
        <taxon>Eukaryota</taxon>
        <taxon>Metazoa</taxon>
        <taxon>Ecdysozoa</taxon>
        <taxon>Arthropoda</taxon>
        <taxon>Crustacea</taxon>
        <taxon>Branchiopoda</taxon>
        <taxon>Diplostraca</taxon>
        <taxon>Cladocera</taxon>
        <taxon>Anomopoda</taxon>
        <taxon>Daphniidae</taxon>
        <taxon>Daphnia</taxon>
    </lineage>
</organism>
<comment type="caution">
    <text evidence="1">The sequence shown here is derived from an EMBL/GenBank/DDBJ whole genome shotgun (WGS) entry which is preliminary data.</text>
</comment>
<protein>
    <submittedName>
        <fullName evidence="1">Uncharacterized protein</fullName>
    </submittedName>
</protein>
<dbReference type="EMBL" id="CAKKLH010000290">
    <property type="protein sequence ID" value="CAH0109126.1"/>
    <property type="molecule type" value="Genomic_DNA"/>
</dbReference>